<dbReference type="Gene3D" id="3.30.420.10">
    <property type="entry name" value="Ribonuclease H-like superfamily/Ribonuclease H"/>
    <property type="match status" value="1"/>
</dbReference>
<dbReference type="EMBL" id="KL367506">
    <property type="protein sequence ID" value="KFD68322.1"/>
    <property type="molecule type" value="Genomic_DNA"/>
</dbReference>
<reference evidence="1 3" key="1">
    <citation type="journal article" date="2014" name="Nat. Genet.">
        <title>Genome and transcriptome of the porcine whipworm Trichuris suis.</title>
        <authorList>
            <person name="Jex A.R."/>
            <person name="Nejsum P."/>
            <person name="Schwarz E.M."/>
            <person name="Hu L."/>
            <person name="Young N.D."/>
            <person name="Hall R.S."/>
            <person name="Korhonen P.K."/>
            <person name="Liao S."/>
            <person name="Thamsborg S."/>
            <person name="Xia J."/>
            <person name="Xu P."/>
            <person name="Wang S."/>
            <person name="Scheerlinck J.P."/>
            <person name="Hofmann A."/>
            <person name="Sternberg P.W."/>
            <person name="Wang J."/>
            <person name="Gasser R.B."/>
        </authorList>
    </citation>
    <scope>NUCLEOTIDE SEQUENCE [LARGE SCALE GENOMIC DNA]</scope>
    <source>
        <strain evidence="2">DCEP-RM93F</strain>
        <strain evidence="1">DCEP-RM93M</strain>
    </source>
</reference>
<dbReference type="Proteomes" id="UP000030758">
    <property type="component" value="Unassembled WGS sequence"/>
</dbReference>
<evidence type="ECO:0000313" key="3">
    <source>
        <dbReference type="Proteomes" id="UP000030764"/>
    </source>
</evidence>
<protein>
    <submittedName>
        <fullName evidence="1">Uncharacterized protein</fullName>
    </submittedName>
</protein>
<name>A0A085MFC3_9BILA</name>
<evidence type="ECO:0000313" key="1">
    <source>
        <dbReference type="EMBL" id="KFD55919.1"/>
    </source>
</evidence>
<keyword evidence="3" id="KW-1185">Reference proteome</keyword>
<dbReference type="GO" id="GO:0003676">
    <property type="term" value="F:nucleic acid binding"/>
    <property type="evidence" value="ECO:0007669"/>
    <property type="project" value="InterPro"/>
</dbReference>
<organism evidence="1 3">
    <name type="scientific">Trichuris suis</name>
    <name type="common">pig whipworm</name>
    <dbReference type="NCBI Taxonomy" id="68888"/>
    <lineage>
        <taxon>Eukaryota</taxon>
        <taxon>Metazoa</taxon>
        <taxon>Ecdysozoa</taxon>
        <taxon>Nematoda</taxon>
        <taxon>Enoplea</taxon>
        <taxon>Dorylaimia</taxon>
        <taxon>Trichinellida</taxon>
        <taxon>Trichuridae</taxon>
        <taxon>Trichuris</taxon>
    </lineage>
</organism>
<evidence type="ECO:0000313" key="2">
    <source>
        <dbReference type="EMBL" id="KFD68322.1"/>
    </source>
</evidence>
<gene>
    <name evidence="1" type="ORF">M513_03043</name>
    <name evidence="2" type="ORF">M514_03043</name>
</gene>
<sequence>MGKAFQRRKTTEEWEDHPLQQARKLTLIRKLVEGDYRITIGRIGNAVGNSLDPAFASSCGLGLKMLSTCWISRALRDEQLIRKVSHFAGFWRRLMRMSLRFFDRTVAGYETWIYQYVPERPRWNNFDFLEREETVGESYYKAILQKLRRTLARKWQGKLRRGIMFYDDNT</sequence>
<dbReference type="AlphaFoldDB" id="A0A085MFC3"/>
<dbReference type="InterPro" id="IPR036397">
    <property type="entry name" value="RNaseH_sf"/>
</dbReference>
<dbReference type="EMBL" id="KL363196">
    <property type="protein sequence ID" value="KFD55919.1"/>
    <property type="molecule type" value="Genomic_DNA"/>
</dbReference>
<dbReference type="Proteomes" id="UP000030764">
    <property type="component" value="Unassembled WGS sequence"/>
</dbReference>
<proteinExistence type="predicted"/>
<accession>A0A085MFC3</accession>